<keyword evidence="7 11" id="KW-0472">Membrane</keyword>
<keyword evidence="5 11" id="KW-1133">Transmembrane helix</keyword>
<dbReference type="InterPro" id="IPR006094">
    <property type="entry name" value="Oxid_FAD_bind_N"/>
</dbReference>
<evidence type="ECO:0000256" key="11">
    <source>
        <dbReference type="SAM" id="Phobius"/>
    </source>
</evidence>
<organism evidence="13 14">
    <name type="scientific">Folsomia candida</name>
    <name type="common">Springtail</name>
    <dbReference type="NCBI Taxonomy" id="158441"/>
    <lineage>
        <taxon>Eukaryota</taxon>
        <taxon>Metazoa</taxon>
        <taxon>Ecdysozoa</taxon>
        <taxon>Arthropoda</taxon>
        <taxon>Hexapoda</taxon>
        <taxon>Collembola</taxon>
        <taxon>Entomobryomorpha</taxon>
        <taxon>Isotomoidea</taxon>
        <taxon>Isotomidae</taxon>
        <taxon>Proisotominae</taxon>
        <taxon>Folsomia</taxon>
    </lineage>
</organism>
<dbReference type="Proteomes" id="UP000198287">
    <property type="component" value="Unassembled WGS sequence"/>
</dbReference>
<keyword evidence="6" id="KW-0560">Oxidoreductase</keyword>
<evidence type="ECO:0000256" key="2">
    <source>
        <dbReference type="ARBA" id="ARBA00004275"/>
    </source>
</evidence>
<comment type="catalytic activity">
    <reaction evidence="9">
        <text>lanosterol + NADPH + H(+) = 24,25-dihydrolanosterol + NADP(+)</text>
        <dbReference type="Rhea" id="RHEA:33919"/>
        <dbReference type="ChEBI" id="CHEBI:15378"/>
        <dbReference type="ChEBI" id="CHEBI:16521"/>
        <dbReference type="ChEBI" id="CHEBI:28113"/>
        <dbReference type="ChEBI" id="CHEBI:57783"/>
        <dbReference type="ChEBI" id="CHEBI:58349"/>
    </reaction>
    <physiologicalReaction direction="left-to-right" evidence="9">
        <dbReference type="Rhea" id="RHEA:33920"/>
    </physiologicalReaction>
</comment>
<dbReference type="OrthoDB" id="415825at2759"/>
<dbReference type="AlphaFoldDB" id="A0A226F586"/>
<dbReference type="PANTHER" id="PTHR10801">
    <property type="entry name" value="24-DEHYDROCHOLESTEROL REDUCTASE"/>
    <property type="match status" value="1"/>
</dbReference>
<dbReference type="InterPro" id="IPR016169">
    <property type="entry name" value="FAD-bd_PCMH_sub2"/>
</dbReference>
<dbReference type="InterPro" id="IPR040165">
    <property type="entry name" value="Diminuto-like"/>
</dbReference>
<keyword evidence="14" id="KW-1185">Reference proteome</keyword>
<protein>
    <recommendedName>
        <fullName evidence="3">Delta(24)-sterol reductase</fullName>
        <ecNumber evidence="3">1.3.1.72</ecNumber>
    </recommendedName>
</protein>
<dbReference type="GO" id="GO:0016020">
    <property type="term" value="C:membrane"/>
    <property type="evidence" value="ECO:0007669"/>
    <property type="project" value="UniProtKB-SubCell"/>
</dbReference>
<proteinExistence type="predicted"/>
<evidence type="ECO:0000256" key="4">
    <source>
        <dbReference type="ARBA" id="ARBA00022692"/>
    </source>
</evidence>
<evidence type="ECO:0000259" key="12">
    <source>
        <dbReference type="PROSITE" id="PS51387"/>
    </source>
</evidence>
<keyword evidence="4 11" id="KW-0812">Transmembrane</keyword>
<dbReference type="GO" id="GO:0005777">
    <property type="term" value="C:peroxisome"/>
    <property type="evidence" value="ECO:0007669"/>
    <property type="project" value="UniProtKB-SubCell"/>
</dbReference>
<evidence type="ECO:0000256" key="7">
    <source>
        <dbReference type="ARBA" id="ARBA00023136"/>
    </source>
</evidence>
<comment type="caution">
    <text evidence="13">The sequence shown here is derived from an EMBL/GenBank/DDBJ whole genome shotgun (WGS) entry which is preliminary data.</text>
</comment>
<dbReference type="STRING" id="158441.A0A226F586"/>
<reference evidence="13 14" key="1">
    <citation type="submission" date="2015-12" db="EMBL/GenBank/DDBJ databases">
        <title>The genome of Folsomia candida.</title>
        <authorList>
            <person name="Faddeeva A."/>
            <person name="Derks M.F."/>
            <person name="Anvar Y."/>
            <person name="Smit S."/>
            <person name="Van Straalen N."/>
            <person name="Roelofs D."/>
        </authorList>
    </citation>
    <scope>NUCLEOTIDE SEQUENCE [LARGE SCALE GENOMIC DNA]</scope>
    <source>
        <strain evidence="13 14">VU population</strain>
        <tissue evidence="13">Whole body</tissue>
    </source>
</reference>
<dbReference type="GO" id="GO:0071949">
    <property type="term" value="F:FAD binding"/>
    <property type="evidence" value="ECO:0007669"/>
    <property type="project" value="InterPro"/>
</dbReference>
<evidence type="ECO:0000313" key="14">
    <source>
        <dbReference type="Proteomes" id="UP000198287"/>
    </source>
</evidence>
<comment type="catalytic activity">
    <reaction evidence="10">
        <text>5alpha-cholest-8-en-3beta-ol + NADP(+) = zymosterol + NADPH + H(+)</text>
        <dbReference type="Rhea" id="RHEA:36399"/>
        <dbReference type="ChEBI" id="CHEBI:15378"/>
        <dbReference type="ChEBI" id="CHEBI:16608"/>
        <dbReference type="ChEBI" id="CHEBI:18252"/>
        <dbReference type="ChEBI" id="CHEBI:57783"/>
        <dbReference type="ChEBI" id="CHEBI:58349"/>
        <dbReference type="EC" id="1.3.1.72"/>
    </reaction>
    <physiologicalReaction direction="right-to-left" evidence="10">
        <dbReference type="Rhea" id="RHEA:36401"/>
    </physiologicalReaction>
</comment>
<dbReference type="GO" id="GO:0008202">
    <property type="term" value="P:steroid metabolic process"/>
    <property type="evidence" value="ECO:0007669"/>
    <property type="project" value="TreeGrafter"/>
</dbReference>
<feature type="domain" description="FAD-binding PCMH-type" evidence="12">
    <location>
        <begin position="43"/>
        <end position="230"/>
    </location>
</feature>
<dbReference type="PANTHER" id="PTHR10801:SF0">
    <property type="entry name" value="DELTA(24)-STEROL REDUCTASE"/>
    <property type="match status" value="1"/>
</dbReference>
<evidence type="ECO:0000256" key="6">
    <source>
        <dbReference type="ARBA" id="ARBA00023002"/>
    </source>
</evidence>
<dbReference type="GO" id="GO:0000246">
    <property type="term" value="F:Delta24(24-1) sterol reductase activity"/>
    <property type="evidence" value="ECO:0007669"/>
    <property type="project" value="TreeGrafter"/>
</dbReference>
<accession>A0A226F586</accession>
<evidence type="ECO:0000256" key="10">
    <source>
        <dbReference type="ARBA" id="ARBA00052927"/>
    </source>
</evidence>
<dbReference type="PROSITE" id="PS51387">
    <property type="entry name" value="FAD_PCMH"/>
    <property type="match status" value="1"/>
</dbReference>
<keyword evidence="8" id="KW-0576">Peroxisome</keyword>
<dbReference type="GO" id="GO:0050614">
    <property type="term" value="F:Delta24-sterol reductase activity"/>
    <property type="evidence" value="ECO:0007669"/>
    <property type="project" value="UniProtKB-EC"/>
</dbReference>
<comment type="subcellular location">
    <subcellularLocation>
        <location evidence="1">Membrane</location>
        <topology evidence="1">Single-pass membrane protein</topology>
    </subcellularLocation>
    <subcellularLocation>
        <location evidence="2">Peroxisome</location>
    </subcellularLocation>
</comment>
<feature type="transmembrane region" description="Helical" evidence="11">
    <location>
        <begin position="7"/>
        <end position="31"/>
    </location>
</feature>
<dbReference type="Gene3D" id="3.30.465.10">
    <property type="match status" value="1"/>
</dbReference>
<dbReference type="InterPro" id="IPR016166">
    <property type="entry name" value="FAD-bd_PCMH"/>
</dbReference>
<dbReference type="EMBL" id="LNIX01000001">
    <property type="protein sequence ID" value="OXA64982.1"/>
    <property type="molecule type" value="Genomic_DNA"/>
</dbReference>
<gene>
    <name evidence="13" type="ORF">Fcan01_00962</name>
</gene>
<evidence type="ECO:0000256" key="8">
    <source>
        <dbReference type="ARBA" id="ARBA00023140"/>
    </source>
</evidence>
<evidence type="ECO:0000256" key="5">
    <source>
        <dbReference type="ARBA" id="ARBA00022989"/>
    </source>
</evidence>
<name>A0A226F586_FOLCA</name>
<evidence type="ECO:0000256" key="1">
    <source>
        <dbReference type="ARBA" id="ARBA00004167"/>
    </source>
</evidence>
<dbReference type="InterPro" id="IPR036318">
    <property type="entry name" value="FAD-bd_PCMH-like_sf"/>
</dbReference>
<sequence>MHWLFRLFNYIAVFALHMLWVVAYFPVFPIFRLWRYFSLESEFGLETNLEEHTKGVVKVVRQVRKWRRNGEKKKMTTGRPGWKSISITKTDKSVYYPINVDLNGIISLEENEVTVTVEPGVMIGQLTRYLFKRGWTIPVVPELDSLSIGAKVEPVFIYFPGGLICGAGLESSSHKYGVLHDTVISYEVVLPDATVVTCSEENDPDLFHAIPGSYGTIGFLTAVTFPLIRAKRFVQIDYRPASSITQFNSMLKTEPNHDFVEAFAYSKNEIVVMFGDMVDTVAPGASVNYINRWYKHIFHNHAHSILKKGRDSYVEYVPLIDYYHRHSRGIFWVFSENFVLLNYSVFLFLFGCMLNPYIPSQRLIPNVAWNFLTSGQVVQDYVVPFKTAQKFYDMADELVHVYPVWLCPVELKRNSTMFRPPGDVDYLDFGFYTYPKADNFHPVKTLEAMEAEVIKCDGFQGLYADCFMSRKQFREMFDTSIYDKVRKSRGCCYAFPDVYDKVGPKSAGLIADT</sequence>
<evidence type="ECO:0000256" key="9">
    <source>
        <dbReference type="ARBA" id="ARBA00051033"/>
    </source>
</evidence>
<evidence type="ECO:0000256" key="3">
    <source>
        <dbReference type="ARBA" id="ARBA00012405"/>
    </source>
</evidence>
<dbReference type="Pfam" id="PF01565">
    <property type="entry name" value="FAD_binding_4"/>
    <property type="match status" value="1"/>
</dbReference>
<dbReference type="SUPFAM" id="SSF56176">
    <property type="entry name" value="FAD-binding/transporter-associated domain-like"/>
    <property type="match status" value="1"/>
</dbReference>
<dbReference type="EC" id="1.3.1.72" evidence="3"/>
<evidence type="ECO:0000313" key="13">
    <source>
        <dbReference type="EMBL" id="OXA64982.1"/>
    </source>
</evidence>